<keyword evidence="1 3" id="KW-0413">Isomerase</keyword>
<dbReference type="Pfam" id="PF13145">
    <property type="entry name" value="Rotamase_2"/>
    <property type="match status" value="1"/>
</dbReference>
<proteinExistence type="predicted"/>
<dbReference type="GO" id="GO:0003755">
    <property type="term" value="F:peptidyl-prolyl cis-trans isomerase activity"/>
    <property type="evidence" value="ECO:0007669"/>
    <property type="project" value="UniProtKB-KW"/>
</dbReference>
<evidence type="ECO:0000313" key="4">
    <source>
        <dbReference type="Proteomes" id="UP000777784"/>
    </source>
</evidence>
<dbReference type="PROSITE" id="PS50198">
    <property type="entry name" value="PPIC_PPIASE_2"/>
    <property type="match status" value="1"/>
</dbReference>
<evidence type="ECO:0000256" key="1">
    <source>
        <dbReference type="PROSITE-ProRule" id="PRU00278"/>
    </source>
</evidence>
<keyword evidence="1" id="KW-0697">Rotamase</keyword>
<accession>A0A948RWV1</accession>
<name>A0A948RWV1_UNCEI</name>
<comment type="caution">
    <text evidence="3">The sequence shown here is derived from an EMBL/GenBank/DDBJ whole genome shotgun (WGS) entry which is preliminary data.</text>
</comment>
<gene>
    <name evidence="3" type="ORF">KJ970_02250</name>
</gene>
<evidence type="ECO:0000259" key="2">
    <source>
        <dbReference type="PROSITE" id="PS50198"/>
    </source>
</evidence>
<dbReference type="PROSITE" id="PS51257">
    <property type="entry name" value="PROKAR_LIPOPROTEIN"/>
    <property type="match status" value="1"/>
</dbReference>
<dbReference type="Gene3D" id="3.10.50.40">
    <property type="match status" value="2"/>
</dbReference>
<dbReference type="InterPro" id="IPR046357">
    <property type="entry name" value="PPIase_dom_sf"/>
</dbReference>
<organism evidence="3 4">
    <name type="scientific">Eiseniibacteriota bacterium</name>
    <dbReference type="NCBI Taxonomy" id="2212470"/>
    <lineage>
        <taxon>Bacteria</taxon>
        <taxon>Candidatus Eiseniibacteriota</taxon>
    </lineage>
</organism>
<dbReference type="InterPro" id="IPR050245">
    <property type="entry name" value="PrsA_foldase"/>
</dbReference>
<dbReference type="AlphaFoldDB" id="A0A948RWV1"/>
<dbReference type="SUPFAM" id="SSF54534">
    <property type="entry name" value="FKBP-like"/>
    <property type="match status" value="1"/>
</dbReference>
<dbReference type="Proteomes" id="UP000777784">
    <property type="component" value="Unassembled WGS sequence"/>
</dbReference>
<dbReference type="Gene3D" id="1.10.4030.10">
    <property type="entry name" value="Porin chaperone SurA, peptide-binding domain"/>
    <property type="match status" value="1"/>
</dbReference>
<evidence type="ECO:0000313" key="3">
    <source>
        <dbReference type="EMBL" id="MBU2689719.1"/>
    </source>
</evidence>
<feature type="domain" description="PpiC" evidence="2">
    <location>
        <begin position="138"/>
        <end position="228"/>
    </location>
</feature>
<dbReference type="PANTHER" id="PTHR47245">
    <property type="entry name" value="PEPTIDYLPROLYL ISOMERASE"/>
    <property type="match status" value="1"/>
</dbReference>
<dbReference type="EMBL" id="JAHJDP010000012">
    <property type="protein sequence ID" value="MBU2689719.1"/>
    <property type="molecule type" value="Genomic_DNA"/>
</dbReference>
<dbReference type="Pfam" id="PF00639">
    <property type="entry name" value="Rotamase"/>
    <property type="match status" value="1"/>
</dbReference>
<dbReference type="InterPro" id="IPR000297">
    <property type="entry name" value="PPIase_PpiC"/>
</dbReference>
<reference evidence="3" key="1">
    <citation type="submission" date="2021-05" db="EMBL/GenBank/DDBJ databases">
        <title>Energy efficiency and biological interactions define the core microbiome of deep oligotrophic groundwater.</title>
        <authorList>
            <person name="Mehrshad M."/>
            <person name="Lopez-Fernandez M."/>
            <person name="Bell E."/>
            <person name="Bernier-Latmani R."/>
            <person name="Bertilsson S."/>
            <person name="Dopson M."/>
        </authorList>
    </citation>
    <scope>NUCLEOTIDE SEQUENCE</scope>
    <source>
        <strain evidence="3">Modern_marine.mb.64</strain>
    </source>
</reference>
<protein>
    <submittedName>
        <fullName evidence="3">Peptidyl-prolyl cis-trans isomerase</fullName>
    </submittedName>
</protein>
<dbReference type="PANTHER" id="PTHR47245:SF2">
    <property type="entry name" value="PEPTIDYL-PROLYL CIS-TRANS ISOMERASE HP_0175-RELATED"/>
    <property type="match status" value="1"/>
</dbReference>
<sequence>MSFALGRTGRHIRGWILPLGILGSLISCGTPNPIVLEVGEEQVPLSVFEQAFWEFTAKDDCPFEADTSGAKAFLEIYKDKEIMEFLASQKIPVFDAGMQDRWEGFVEDAMTRLLDRQVIADAQTISPAELKDAYEKLKTQFHLREIRIRRLETAERILSMIGQGAIFGKVAAKESDDARAKAKEGDIGWVTLGQIAPPVYDAAAGLAVGEISGVIRSSLGFHLIQLEGRRETESVRSYEESVPTLERIIRQEKTAALLIAFHDELKERYKYQLHGDEIVWLTNWLREETAAAPRGAEAMADREAKGDFTLPVMAPEDQRRIVATMTGDTLTAILYLAEMTQYPSATWPTFDSPEDVINSLEGLAISRMRLAEARRLKLDKDPNVAWLAGKKRDAIHSRQFYLRYAWGPLEPDEEECRRYYDENPGLYNSPERRSFLAYHVKDRQLAEEIGAWLRAGDAPEEIWTRARERDSTAAWTTLSGTRFYSKGESRDLDEVLFLLGKDEVSDPIPFSGGYTIARILKVEDPKLIPFDDMKQKLKNELWRDKADKYLDVLIAAARDSLPIVVHEGALSKVRLAPPEGWLFPRQVIFGDVQAPADSDM</sequence>